<keyword evidence="2" id="KW-1185">Reference proteome</keyword>
<dbReference type="RefSeq" id="WP_144326105.1">
    <property type="nucleotide sequence ID" value="NZ_VJNA01000016.1"/>
</dbReference>
<organism evidence="1 2">
    <name type="scientific">Tepidimonas aquatica</name>
    <dbReference type="NCBI Taxonomy" id="247482"/>
    <lineage>
        <taxon>Bacteria</taxon>
        <taxon>Pseudomonadati</taxon>
        <taxon>Pseudomonadota</taxon>
        <taxon>Betaproteobacteria</taxon>
        <taxon>Burkholderiales</taxon>
        <taxon>Tepidimonas</taxon>
    </lineage>
</organism>
<dbReference type="Pfam" id="PF11939">
    <property type="entry name" value="NiFe-hyd_HybE"/>
    <property type="match status" value="1"/>
</dbReference>
<protein>
    <submittedName>
        <fullName evidence="1">Hydrogenase-2 operon protein HybE</fullName>
    </submittedName>
</protein>
<dbReference type="Gene3D" id="3.30.1460.40">
    <property type="entry name" value="[NiFe]-hydrogenase assembly chaperone, HybE"/>
    <property type="match status" value="1"/>
</dbReference>
<dbReference type="InterPro" id="IPR038530">
    <property type="entry name" value="NiFe-hyd_HybE_sf"/>
</dbReference>
<dbReference type="Proteomes" id="UP000318554">
    <property type="component" value="Unassembled WGS sequence"/>
</dbReference>
<evidence type="ECO:0000313" key="1">
    <source>
        <dbReference type="EMBL" id="TSE24558.1"/>
    </source>
</evidence>
<comment type="caution">
    <text evidence="1">The sequence shown here is derived from an EMBL/GenBank/DDBJ whole genome shotgun (WGS) entry which is preliminary data.</text>
</comment>
<dbReference type="NCBIfam" id="TIGR03993">
    <property type="entry name" value="hydrog_HybE"/>
    <property type="match status" value="1"/>
</dbReference>
<sequence>MTDVDHSNPSGRLEAAFRHIADTRMAGMALVNPALAVEAVGFRQLGQVWVGVLITPWSMSLICLPATDAEWEALPSGTKREVEFPSGTYEFLTAHEAVLGPYLTSSLFSPMFDFADMDQARAVAVAVLAEVFAPQAADIPATPAPSLSTKLERSASRRGFLGALLGQGSPS</sequence>
<proteinExistence type="predicted"/>
<dbReference type="AlphaFoldDB" id="A0A554WLW0"/>
<dbReference type="InterPro" id="IPR023994">
    <property type="entry name" value="NiFe-hyd_HybE"/>
</dbReference>
<dbReference type="EMBL" id="VJNA01000016">
    <property type="protein sequence ID" value="TSE24558.1"/>
    <property type="molecule type" value="Genomic_DNA"/>
</dbReference>
<dbReference type="OrthoDB" id="7060130at2"/>
<name>A0A554WLW0_9BURK</name>
<reference evidence="1 2" key="1">
    <citation type="submission" date="2019-07" db="EMBL/GenBank/DDBJ databases">
        <title>Tepidimonas aquatica CLN-1 draft genome.</title>
        <authorList>
            <person name="Da Costa M.S."/>
            <person name="Froufe H.J.C."/>
            <person name="Egas C."/>
            <person name="Albuquerque L."/>
        </authorList>
    </citation>
    <scope>NUCLEOTIDE SEQUENCE [LARGE SCALE GENOMIC DNA]</scope>
    <source>
        <strain evidence="1 2">CLN-1</strain>
    </source>
</reference>
<evidence type="ECO:0000313" key="2">
    <source>
        <dbReference type="Proteomes" id="UP000318554"/>
    </source>
</evidence>
<gene>
    <name evidence="1" type="primary">hybE</name>
    <name evidence="1" type="ORF">Taqua_01492</name>
</gene>
<accession>A0A554WLW0</accession>